<dbReference type="PANTHER" id="PTHR39327:SF1">
    <property type="entry name" value="BLR5470 PROTEIN"/>
    <property type="match status" value="1"/>
</dbReference>
<protein>
    <submittedName>
        <fullName evidence="2">Transglutaminase</fullName>
    </submittedName>
</protein>
<feature type="compositionally biased region" description="Low complexity" evidence="1">
    <location>
        <begin position="253"/>
        <end position="265"/>
    </location>
</feature>
<dbReference type="AlphaFoldDB" id="A0A6N6VET0"/>
<sequence>MNRNYSLALAAGIALWVAGCQSTGSIGQSGGMLMNSGVTMAALHMPVGQQVVPPNGFISFCLRNPKECEGGTDHPTNMVMTPGRWTQINEVNDYVNRNIPQIEDIDNYGTVENWTYPNERGGDCEDLALLKRKMLIERGWPASDLLITVVREWNGDGHAILVATTDKGDYVLDNKNWAIVSWAQAPYTWAKQQSRERPYIWVNLDQSSFRLASNETVPPLGAPIPFVEAANRMKPAANAPLRPSLANGDVRPAASQAPTAALAMN</sequence>
<dbReference type="RefSeq" id="WP_185681116.1">
    <property type="nucleotide sequence ID" value="NZ_WESC01000012.1"/>
</dbReference>
<dbReference type="Proteomes" id="UP000468901">
    <property type="component" value="Unassembled WGS sequence"/>
</dbReference>
<organism evidence="2 3">
    <name type="scientific">Parvibaculum sedimenti</name>
    <dbReference type="NCBI Taxonomy" id="2608632"/>
    <lineage>
        <taxon>Bacteria</taxon>
        <taxon>Pseudomonadati</taxon>
        <taxon>Pseudomonadota</taxon>
        <taxon>Alphaproteobacteria</taxon>
        <taxon>Hyphomicrobiales</taxon>
        <taxon>Parvibaculaceae</taxon>
        <taxon>Parvibaculum</taxon>
    </lineage>
</organism>
<reference evidence="2 3" key="1">
    <citation type="submission" date="2019-09" db="EMBL/GenBank/DDBJ databases">
        <title>Parvibaculum sedimenti sp. nov., isolated from sediment.</title>
        <authorList>
            <person name="Wang Y."/>
        </authorList>
    </citation>
    <scope>NUCLEOTIDE SEQUENCE [LARGE SCALE GENOMIC DNA]</scope>
    <source>
        <strain evidence="2 3">HXT-9</strain>
    </source>
</reference>
<dbReference type="EMBL" id="WESC01000012">
    <property type="protein sequence ID" value="KAB7739236.1"/>
    <property type="molecule type" value="Genomic_DNA"/>
</dbReference>
<evidence type="ECO:0000313" key="3">
    <source>
        <dbReference type="Proteomes" id="UP000468901"/>
    </source>
</evidence>
<gene>
    <name evidence="2" type="ORF">F2P47_13540</name>
</gene>
<dbReference type="PANTHER" id="PTHR39327">
    <property type="match status" value="1"/>
</dbReference>
<dbReference type="InterPro" id="IPR010319">
    <property type="entry name" value="Transglutaminase-like_Cys_pept"/>
</dbReference>
<name>A0A6N6VET0_9HYPH</name>
<dbReference type="Gene3D" id="3.10.620.30">
    <property type="match status" value="1"/>
</dbReference>
<proteinExistence type="predicted"/>
<keyword evidence="3" id="KW-1185">Reference proteome</keyword>
<accession>A0A6N6VET0</accession>
<comment type="caution">
    <text evidence="2">The sequence shown here is derived from an EMBL/GenBank/DDBJ whole genome shotgun (WGS) entry which is preliminary data.</text>
</comment>
<dbReference type="Pfam" id="PF06035">
    <property type="entry name" value="Peptidase_C93"/>
    <property type="match status" value="1"/>
</dbReference>
<feature type="region of interest" description="Disordered" evidence="1">
    <location>
        <begin position="241"/>
        <end position="265"/>
    </location>
</feature>
<evidence type="ECO:0000313" key="2">
    <source>
        <dbReference type="EMBL" id="KAB7739236.1"/>
    </source>
</evidence>
<dbReference type="PROSITE" id="PS51257">
    <property type="entry name" value="PROKAR_LIPOPROTEIN"/>
    <property type="match status" value="1"/>
</dbReference>
<evidence type="ECO:0000256" key="1">
    <source>
        <dbReference type="SAM" id="MobiDB-lite"/>
    </source>
</evidence>